<reference evidence="2" key="2">
    <citation type="submission" date="2023-07" db="EMBL/GenBank/DDBJ databases">
        <title>Shewanella mangrovi sp. nov., an acetaldehyde- degrading bacterium isolated from mangrove sediment.</title>
        <authorList>
            <person name="Liu Y."/>
        </authorList>
    </citation>
    <scope>NUCLEOTIDE SEQUENCE [LARGE SCALE GENOMIC DNA]</scope>
    <source>
        <strain evidence="2">C32</strain>
    </source>
</reference>
<evidence type="ECO:0000313" key="1">
    <source>
        <dbReference type="EMBL" id="MCS4555133.1"/>
    </source>
</evidence>
<organism evidence="1 2">
    <name type="scientific">Shewanella electrica</name>
    <dbReference type="NCBI Taxonomy" id="515560"/>
    <lineage>
        <taxon>Bacteria</taxon>
        <taxon>Pseudomonadati</taxon>
        <taxon>Pseudomonadota</taxon>
        <taxon>Gammaproteobacteria</taxon>
        <taxon>Alteromonadales</taxon>
        <taxon>Shewanellaceae</taxon>
        <taxon>Shewanella</taxon>
    </lineage>
</organism>
<evidence type="ECO:0000313" key="2">
    <source>
        <dbReference type="Proteomes" id="UP001201549"/>
    </source>
</evidence>
<dbReference type="RefSeq" id="WP_238894535.1">
    <property type="nucleotide sequence ID" value="NZ_JAKOGG010000001.1"/>
</dbReference>
<dbReference type="SUPFAM" id="SSF160631">
    <property type="entry name" value="SMI1/KNR4-like"/>
    <property type="match status" value="1"/>
</dbReference>
<dbReference type="EMBL" id="JAKOGG010000001">
    <property type="protein sequence ID" value="MCS4555133.1"/>
    <property type="molecule type" value="Genomic_DNA"/>
</dbReference>
<accession>A0ABT2FFR0</accession>
<keyword evidence="2" id="KW-1185">Reference proteome</keyword>
<name>A0ABT2FFR0_9GAMM</name>
<dbReference type="Proteomes" id="UP001201549">
    <property type="component" value="Unassembled WGS sequence"/>
</dbReference>
<proteinExistence type="predicted"/>
<gene>
    <name evidence="1" type="ORF">L9G74_01650</name>
</gene>
<sequence length="190" mass="21013">MDYAKHLAAHTLQGGLNVDPTESIPAAMHGAPNSNAPVWAQDDWREWHTVASPLTATDIEAFEQQFAVALPQQFRQYLMACCHIFSEMPAASFAESIYIANTPSNAPLTPLTHIINSAARLLDAGYLPIGDWGLGYGPSVLMWANAAHNWTMSNFSSASHSHHWRSLYTARLWHALLIPTPHQQLNNSRS</sequence>
<reference evidence="1 2" key="1">
    <citation type="submission" date="2022-02" db="EMBL/GenBank/DDBJ databases">
        <authorList>
            <person name="Zhuang L."/>
        </authorList>
    </citation>
    <scope>NUCLEOTIDE SEQUENCE [LARGE SCALE GENOMIC DNA]</scope>
    <source>
        <strain evidence="1 2">C32</strain>
    </source>
</reference>
<comment type="caution">
    <text evidence="1">The sequence shown here is derived from an EMBL/GenBank/DDBJ whole genome shotgun (WGS) entry which is preliminary data.</text>
</comment>
<dbReference type="InterPro" id="IPR037883">
    <property type="entry name" value="Knr4/Smi1-like_sf"/>
</dbReference>
<protein>
    <submittedName>
        <fullName evidence="1">SMI1/KNR4 family protein</fullName>
    </submittedName>
</protein>